<accession>A0ABV0SS35</accession>
<dbReference type="EMBL" id="JAHRIQ010003477">
    <property type="protein sequence ID" value="MEQ2222493.1"/>
    <property type="molecule type" value="Genomic_DNA"/>
</dbReference>
<evidence type="ECO:0000313" key="2">
    <source>
        <dbReference type="Proteomes" id="UP001482620"/>
    </source>
</evidence>
<name>A0ABV0SS35_9TELE</name>
<proteinExistence type="predicted"/>
<organism evidence="1 2">
    <name type="scientific">Ilyodon furcidens</name>
    <name type="common">goldbreast splitfin</name>
    <dbReference type="NCBI Taxonomy" id="33524"/>
    <lineage>
        <taxon>Eukaryota</taxon>
        <taxon>Metazoa</taxon>
        <taxon>Chordata</taxon>
        <taxon>Craniata</taxon>
        <taxon>Vertebrata</taxon>
        <taxon>Euteleostomi</taxon>
        <taxon>Actinopterygii</taxon>
        <taxon>Neopterygii</taxon>
        <taxon>Teleostei</taxon>
        <taxon>Neoteleostei</taxon>
        <taxon>Acanthomorphata</taxon>
        <taxon>Ovalentaria</taxon>
        <taxon>Atherinomorphae</taxon>
        <taxon>Cyprinodontiformes</taxon>
        <taxon>Goodeidae</taxon>
        <taxon>Ilyodon</taxon>
    </lineage>
</organism>
<dbReference type="Proteomes" id="UP001482620">
    <property type="component" value="Unassembled WGS sequence"/>
</dbReference>
<gene>
    <name evidence="1" type="ORF">ILYODFUR_026933</name>
</gene>
<keyword evidence="2" id="KW-1185">Reference proteome</keyword>
<evidence type="ECO:0000313" key="1">
    <source>
        <dbReference type="EMBL" id="MEQ2222493.1"/>
    </source>
</evidence>
<sequence length="124" mass="13732">MASHKKHDVKTKDICQGYCNSIAAKTHSWCFSELVNVPVSTTLGFLTGCLTQESKEKSEGFSKSQCALMRALERLGISINSFSMKMISNALNHNSLYGHSLCPLLKKMHVGAVQRLQQNIKTSQ</sequence>
<reference evidence="1 2" key="1">
    <citation type="submission" date="2021-06" db="EMBL/GenBank/DDBJ databases">
        <authorList>
            <person name="Palmer J.M."/>
        </authorList>
    </citation>
    <scope>NUCLEOTIDE SEQUENCE [LARGE SCALE GENOMIC DNA]</scope>
    <source>
        <strain evidence="2">if_2019</strain>
        <tissue evidence="1">Muscle</tissue>
    </source>
</reference>
<comment type="caution">
    <text evidence="1">The sequence shown here is derived from an EMBL/GenBank/DDBJ whole genome shotgun (WGS) entry which is preliminary data.</text>
</comment>
<protein>
    <submittedName>
        <fullName evidence="1">Uncharacterized protein</fullName>
    </submittedName>
</protein>